<reference evidence="1" key="1">
    <citation type="submission" date="2020-10" db="EMBL/GenBank/DDBJ databases">
        <authorList>
            <person name="Gilroy R."/>
        </authorList>
    </citation>
    <scope>NUCLEOTIDE SEQUENCE</scope>
    <source>
        <strain evidence="1">ChiGjej3B3-5194</strain>
    </source>
</reference>
<evidence type="ECO:0000313" key="1">
    <source>
        <dbReference type="EMBL" id="HIS70420.1"/>
    </source>
</evidence>
<name>A0A9D1JWE2_9PROT</name>
<protein>
    <submittedName>
        <fullName evidence="1">Uncharacterized protein</fullName>
    </submittedName>
</protein>
<dbReference type="Proteomes" id="UP000886742">
    <property type="component" value="Unassembled WGS sequence"/>
</dbReference>
<sequence length="161" mass="19246">MGTIINYNVPANNHVELQHQRENVYFAEENYFYTRDKIINQSYDTLKQDKEYLALMRKLDSAATYDYNQYAKLESRADSLADYLRGAYIDKNAELNAAADGMSYSREKLNNMQRDSTVRDSLLQIPMERRISENWRQMRTDWHQAFARYHQRQLNKLQSQK</sequence>
<evidence type="ECO:0000313" key="2">
    <source>
        <dbReference type="Proteomes" id="UP000886742"/>
    </source>
</evidence>
<gene>
    <name evidence="1" type="ORF">IAD02_00305</name>
</gene>
<dbReference type="AlphaFoldDB" id="A0A9D1JWE2"/>
<accession>A0A9D1JWE2</accession>
<proteinExistence type="predicted"/>
<dbReference type="EMBL" id="DVJI01000002">
    <property type="protein sequence ID" value="HIS70420.1"/>
    <property type="molecule type" value="Genomic_DNA"/>
</dbReference>
<reference evidence="1" key="2">
    <citation type="journal article" date="2021" name="PeerJ">
        <title>Extensive microbial diversity within the chicken gut microbiome revealed by metagenomics and culture.</title>
        <authorList>
            <person name="Gilroy R."/>
            <person name="Ravi A."/>
            <person name="Getino M."/>
            <person name="Pursley I."/>
            <person name="Horton D.L."/>
            <person name="Alikhan N.F."/>
            <person name="Baker D."/>
            <person name="Gharbi K."/>
            <person name="Hall N."/>
            <person name="Watson M."/>
            <person name="Adriaenssens E.M."/>
            <person name="Foster-Nyarko E."/>
            <person name="Jarju S."/>
            <person name="Secka A."/>
            <person name="Antonio M."/>
            <person name="Oren A."/>
            <person name="Chaudhuri R.R."/>
            <person name="La Ragione R."/>
            <person name="Hildebrand F."/>
            <person name="Pallen M.J."/>
        </authorList>
    </citation>
    <scope>NUCLEOTIDE SEQUENCE</scope>
    <source>
        <strain evidence="1">ChiGjej3B3-5194</strain>
    </source>
</reference>
<comment type="caution">
    <text evidence="1">The sequence shown here is derived from an EMBL/GenBank/DDBJ whole genome shotgun (WGS) entry which is preliminary data.</text>
</comment>
<organism evidence="1 2">
    <name type="scientific">Candidatus Enterousia intestinigallinarum</name>
    <dbReference type="NCBI Taxonomy" id="2840790"/>
    <lineage>
        <taxon>Bacteria</taxon>
        <taxon>Pseudomonadati</taxon>
        <taxon>Pseudomonadota</taxon>
        <taxon>Alphaproteobacteria</taxon>
        <taxon>Candidatus Enterousia</taxon>
    </lineage>
</organism>